<sequence>MPTYSHSDPDEPTGDLVPTSGSAPTDAHLATNALLARVLLEVARRRGDELPGLTETLQDQVLITCGGTASRVYGWFDAEAWQHGDRPVHELFVNACFSDRPPDISPTENVMTTLLHEACHVYAAAEGIKDTSRQERYHNRRFAQLAVQIGLVVVPDQRIGHHTPRLSARGQADYADLLVELGQGLVIQRTPPPLQPREPAGTPGNSLSQPSPETAPPATASKYVFAACSCQVGRGPVTIRVARGGWRPGVIRCGVCQRSFDESRSTT</sequence>
<gene>
    <name evidence="2" type="ORF">ACFSYJ_37275</name>
</gene>
<accession>A0ABW5GU13</accession>
<feature type="region of interest" description="Disordered" evidence="1">
    <location>
        <begin position="1"/>
        <end position="24"/>
    </location>
</feature>
<feature type="region of interest" description="Disordered" evidence="1">
    <location>
        <begin position="188"/>
        <end position="218"/>
    </location>
</feature>
<dbReference type="Proteomes" id="UP001597419">
    <property type="component" value="Unassembled WGS sequence"/>
</dbReference>
<evidence type="ECO:0000313" key="2">
    <source>
        <dbReference type="EMBL" id="MFD2464319.1"/>
    </source>
</evidence>
<evidence type="ECO:0000256" key="1">
    <source>
        <dbReference type="SAM" id="MobiDB-lite"/>
    </source>
</evidence>
<protein>
    <recommendedName>
        <fullName evidence="4">SprT-like family protein</fullName>
    </recommendedName>
</protein>
<comment type="caution">
    <text evidence="2">The sequence shown here is derived from an EMBL/GenBank/DDBJ whole genome shotgun (WGS) entry which is preliminary data.</text>
</comment>
<name>A0ABW5GU13_9PSEU</name>
<proteinExistence type="predicted"/>
<dbReference type="RefSeq" id="WP_345405003.1">
    <property type="nucleotide sequence ID" value="NZ_BAABHG010000017.1"/>
</dbReference>
<reference evidence="3" key="1">
    <citation type="journal article" date="2019" name="Int. J. Syst. Evol. Microbiol.">
        <title>The Global Catalogue of Microorganisms (GCM) 10K type strain sequencing project: providing services to taxonomists for standard genome sequencing and annotation.</title>
        <authorList>
            <consortium name="The Broad Institute Genomics Platform"/>
            <consortium name="The Broad Institute Genome Sequencing Center for Infectious Disease"/>
            <person name="Wu L."/>
            <person name="Ma J."/>
        </authorList>
    </citation>
    <scope>NUCLEOTIDE SEQUENCE [LARGE SCALE GENOMIC DNA]</scope>
    <source>
        <strain evidence="3">CGMCC 4.7643</strain>
    </source>
</reference>
<evidence type="ECO:0008006" key="4">
    <source>
        <dbReference type="Google" id="ProtNLM"/>
    </source>
</evidence>
<evidence type="ECO:0000313" key="3">
    <source>
        <dbReference type="Proteomes" id="UP001597419"/>
    </source>
</evidence>
<dbReference type="EMBL" id="JBHUKU010000025">
    <property type="protein sequence ID" value="MFD2464319.1"/>
    <property type="molecule type" value="Genomic_DNA"/>
</dbReference>
<keyword evidence="3" id="KW-1185">Reference proteome</keyword>
<organism evidence="2 3">
    <name type="scientific">Amycolatopsis samaneae</name>
    <dbReference type="NCBI Taxonomy" id="664691"/>
    <lineage>
        <taxon>Bacteria</taxon>
        <taxon>Bacillati</taxon>
        <taxon>Actinomycetota</taxon>
        <taxon>Actinomycetes</taxon>
        <taxon>Pseudonocardiales</taxon>
        <taxon>Pseudonocardiaceae</taxon>
        <taxon>Amycolatopsis</taxon>
    </lineage>
</organism>